<keyword evidence="2" id="KW-1185">Reference proteome</keyword>
<evidence type="ECO:0008006" key="3">
    <source>
        <dbReference type="Google" id="ProtNLM"/>
    </source>
</evidence>
<reference evidence="1 2" key="1">
    <citation type="submission" date="2014-05" db="EMBL/GenBank/DDBJ databases">
        <title>Draft Genome Sequence of Kitasatospora cheerisanensis KCTC 2395.</title>
        <authorList>
            <person name="Nam D.H."/>
        </authorList>
    </citation>
    <scope>NUCLEOTIDE SEQUENCE [LARGE SCALE GENOMIC DNA]</scope>
    <source>
        <strain evidence="1 2">KCTC 2395</strain>
    </source>
</reference>
<proteinExistence type="predicted"/>
<name>A0A066YZS5_9ACTN</name>
<evidence type="ECO:0000313" key="2">
    <source>
        <dbReference type="Proteomes" id="UP000027178"/>
    </source>
</evidence>
<comment type="caution">
    <text evidence="1">The sequence shown here is derived from an EMBL/GenBank/DDBJ whole genome shotgun (WGS) entry which is preliminary data.</text>
</comment>
<dbReference type="AlphaFoldDB" id="A0A066YZS5"/>
<dbReference type="EMBL" id="JNBY01000058">
    <property type="protein sequence ID" value="KDN86702.1"/>
    <property type="molecule type" value="Genomic_DNA"/>
</dbReference>
<protein>
    <recommendedName>
        <fullName evidence="3">Phage tail protein</fullName>
    </recommendedName>
</protein>
<accession>A0A066YZS5</accession>
<organism evidence="1 2">
    <name type="scientific">Kitasatospora cheerisanensis KCTC 2395</name>
    <dbReference type="NCBI Taxonomy" id="1348663"/>
    <lineage>
        <taxon>Bacteria</taxon>
        <taxon>Bacillati</taxon>
        <taxon>Actinomycetota</taxon>
        <taxon>Actinomycetes</taxon>
        <taxon>Kitasatosporales</taxon>
        <taxon>Streptomycetaceae</taxon>
        <taxon>Kitasatospora</taxon>
    </lineage>
</organism>
<dbReference type="PATRIC" id="fig|1348663.4.peg.1479"/>
<dbReference type="Proteomes" id="UP000027178">
    <property type="component" value="Unassembled WGS sequence"/>
</dbReference>
<evidence type="ECO:0000313" key="1">
    <source>
        <dbReference type="EMBL" id="KDN86702.1"/>
    </source>
</evidence>
<sequence>MAGELITRDLQIEWAGQLWGDGTAVQVVNVDGWDTLPAVDSRTVPRAQQHGSYLGGLLSQSRIITADLQLTTWPDEYPAARRALLTATAFVQDEQPLVIRLAGETQLVHARVFARRLPDDAQAAQGTPAVTIAWEATDPRRYDLTEQVVTTALPQPGLGLDWADGGTPAGLDWHDGESPPGLDWGADTSTGNVTCVNAGDAPAHPLLEIRGPVTLPSVTVVETGQVLEYDITLAASDVLTVDTWGGTVTLASGATRLYTATARSAPEGAFVLPRLSTSTLAFRSAPGVADPAASLTVRFRSAYW</sequence>
<gene>
    <name evidence="1" type="ORF">KCH_15390</name>
</gene>
<dbReference type="RefSeq" id="WP_035860385.1">
    <property type="nucleotide sequence ID" value="NZ_KK853997.1"/>
</dbReference>
<dbReference type="HOGENOM" id="CLU_896936_0_0_11"/>
<dbReference type="eggNOG" id="ENOG5033QYT">
    <property type="taxonomic scope" value="Bacteria"/>
</dbReference>